<feature type="transmembrane region" description="Helical" evidence="2">
    <location>
        <begin position="6"/>
        <end position="24"/>
    </location>
</feature>
<accession>A0A2S6ISQ3</accession>
<evidence type="ECO:0000256" key="1">
    <source>
        <dbReference type="SAM" id="MobiDB-lite"/>
    </source>
</evidence>
<evidence type="ECO:0000313" key="3">
    <source>
        <dbReference type="EMBL" id="PPK97283.1"/>
    </source>
</evidence>
<reference evidence="3 4" key="1">
    <citation type="submission" date="2018-02" db="EMBL/GenBank/DDBJ databases">
        <title>Genomic Encyclopedia of Archaeal and Bacterial Type Strains, Phase II (KMG-II): from individual species to whole genera.</title>
        <authorList>
            <person name="Goeker M."/>
        </authorList>
    </citation>
    <scope>NUCLEOTIDE SEQUENCE [LARGE SCALE GENOMIC DNA]</scope>
    <source>
        <strain evidence="3 4">DSM 22857</strain>
    </source>
</reference>
<keyword evidence="2" id="KW-1133">Transmembrane helix</keyword>
<feature type="region of interest" description="Disordered" evidence="1">
    <location>
        <begin position="103"/>
        <end position="126"/>
    </location>
</feature>
<feature type="transmembrane region" description="Helical" evidence="2">
    <location>
        <begin position="136"/>
        <end position="152"/>
    </location>
</feature>
<keyword evidence="2" id="KW-0472">Membrane</keyword>
<keyword evidence="2" id="KW-0812">Transmembrane</keyword>
<gene>
    <name evidence="3" type="ORF">CLV92_104102</name>
</gene>
<feature type="transmembrane region" description="Helical" evidence="2">
    <location>
        <begin position="158"/>
        <end position="177"/>
    </location>
</feature>
<feature type="compositionally biased region" description="Basic and acidic residues" evidence="1">
    <location>
        <begin position="30"/>
        <end position="41"/>
    </location>
</feature>
<feature type="compositionally biased region" description="Low complexity" evidence="1">
    <location>
        <begin position="103"/>
        <end position="117"/>
    </location>
</feature>
<feature type="region of interest" description="Disordered" evidence="1">
    <location>
        <begin position="29"/>
        <end position="49"/>
    </location>
</feature>
<dbReference type="OrthoDB" id="3218604at2"/>
<comment type="caution">
    <text evidence="3">The sequence shown here is derived from an EMBL/GenBank/DDBJ whole genome shotgun (WGS) entry which is preliminary data.</text>
</comment>
<dbReference type="EMBL" id="PTJD01000004">
    <property type="protein sequence ID" value="PPK97283.1"/>
    <property type="molecule type" value="Genomic_DNA"/>
</dbReference>
<organism evidence="3 4">
    <name type="scientific">Kineococcus xinjiangensis</name>
    <dbReference type="NCBI Taxonomy" id="512762"/>
    <lineage>
        <taxon>Bacteria</taxon>
        <taxon>Bacillati</taxon>
        <taxon>Actinomycetota</taxon>
        <taxon>Actinomycetes</taxon>
        <taxon>Kineosporiales</taxon>
        <taxon>Kineosporiaceae</taxon>
        <taxon>Kineococcus</taxon>
    </lineage>
</organism>
<evidence type="ECO:0000256" key="2">
    <source>
        <dbReference type="SAM" id="Phobius"/>
    </source>
</evidence>
<sequence length="295" mass="30803">MHASSLVFVVIIAIWAAYLLPDQLRRRRRLESARTTDRDSTQMRVLVRRSPEDVAAQAVPAALPAGPTVQELGAGSAPALEAAPAEVPVPRVPVEAGAAVRTAEGARAGRVPAAPRRSGAHPARVRSSRVVRRRRRLVGALVALSAAGWTAAGLSVLPWFAAAVPTLLLLLVLAALARHAGAAVRPAPAPAARVEALAAVPLPVVAGEVLGSGEAVPAAAARRVEDGTWEPVPVPLPTYLLKPKAPSVTIPAPARRRVVVDVRPFDQDSAFPARSRAAAGDVVLDLREERRVANG</sequence>
<protein>
    <submittedName>
        <fullName evidence="3">Uncharacterized protein</fullName>
    </submittedName>
</protein>
<keyword evidence="4" id="KW-1185">Reference proteome</keyword>
<name>A0A2S6ISQ3_9ACTN</name>
<evidence type="ECO:0000313" key="4">
    <source>
        <dbReference type="Proteomes" id="UP000239485"/>
    </source>
</evidence>
<dbReference type="AlphaFoldDB" id="A0A2S6ISQ3"/>
<dbReference type="Proteomes" id="UP000239485">
    <property type="component" value="Unassembled WGS sequence"/>
</dbReference>
<dbReference type="RefSeq" id="WP_104432118.1">
    <property type="nucleotide sequence ID" value="NZ_PTJD01000004.1"/>
</dbReference>
<proteinExistence type="predicted"/>